<evidence type="ECO:0000313" key="2">
    <source>
        <dbReference type="EMBL" id="KAK9822532.1"/>
    </source>
</evidence>
<feature type="region of interest" description="Disordered" evidence="1">
    <location>
        <begin position="36"/>
        <end position="62"/>
    </location>
</feature>
<keyword evidence="3" id="KW-1185">Reference proteome</keyword>
<sequence>MGGLVVSISSTSSSAGSCAVSSPELDCCLSKRVRPCEASSSNCNDDSQANSRPEKRVPPGLAWNEPFRFGPFCRPSEEDLDKASALARARKSFTSALETQKSLKALLSYQDWRLLQWTHRQLLLLAAQEGIGPHSLHTAAKSPELQRLMKR</sequence>
<feature type="compositionally biased region" description="Polar residues" evidence="1">
    <location>
        <begin position="38"/>
        <end position="51"/>
    </location>
</feature>
<protein>
    <submittedName>
        <fullName evidence="2">Uncharacterized protein</fullName>
    </submittedName>
</protein>
<proteinExistence type="predicted"/>
<evidence type="ECO:0000256" key="1">
    <source>
        <dbReference type="SAM" id="MobiDB-lite"/>
    </source>
</evidence>
<accession>A0AAW1QMA1</accession>
<comment type="caution">
    <text evidence="2">The sequence shown here is derived from an EMBL/GenBank/DDBJ whole genome shotgun (WGS) entry which is preliminary data.</text>
</comment>
<dbReference type="EMBL" id="JALJOS010000031">
    <property type="protein sequence ID" value="KAK9822532.1"/>
    <property type="molecule type" value="Genomic_DNA"/>
</dbReference>
<reference evidence="2 3" key="1">
    <citation type="journal article" date="2024" name="Nat. Commun.">
        <title>Phylogenomics reveals the evolutionary origins of lichenization in chlorophyte algae.</title>
        <authorList>
            <person name="Puginier C."/>
            <person name="Libourel C."/>
            <person name="Otte J."/>
            <person name="Skaloud P."/>
            <person name="Haon M."/>
            <person name="Grisel S."/>
            <person name="Petersen M."/>
            <person name="Berrin J.G."/>
            <person name="Delaux P.M."/>
            <person name="Dal Grande F."/>
            <person name="Keller J."/>
        </authorList>
    </citation>
    <scope>NUCLEOTIDE SEQUENCE [LARGE SCALE GENOMIC DNA]</scope>
    <source>
        <strain evidence="2 3">SAG 2145</strain>
    </source>
</reference>
<dbReference type="Proteomes" id="UP001438707">
    <property type="component" value="Unassembled WGS sequence"/>
</dbReference>
<organism evidence="2 3">
    <name type="scientific">Apatococcus lobatus</name>
    <dbReference type="NCBI Taxonomy" id="904363"/>
    <lineage>
        <taxon>Eukaryota</taxon>
        <taxon>Viridiplantae</taxon>
        <taxon>Chlorophyta</taxon>
        <taxon>core chlorophytes</taxon>
        <taxon>Trebouxiophyceae</taxon>
        <taxon>Chlorellales</taxon>
        <taxon>Chlorellaceae</taxon>
        <taxon>Apatococcus</taxon>
    </lineage>
</organism>
<evidence type="ECO:0000313" key="3">
    <source>
        <dbReference type="Proteomes" id="UP001438707"/>
    </source>
</evidence>
<gene>
    <name evidence="2" type="ORF">WJX74_001832</name>
</gene>
<name>A0AAW1QMA1_9CHLO</name>
<dbReference type="AlphaFoldDB" id="A0AAW1QMA1"/>